<dbReference type="EMBL" id="DXDU01000128">
    <property type="protein sequence ID" value="HIY27083.1"/>
    <property type="molecule type" value="Genomic_DNA"/>
</dbReference>
<dbReference type="AlphaFoldDB" id="A0A9D2C0C4"/>
<protein>
    <submittedName>
        <fullName evidence="1">Uncharacterized protein</fullName>
    </submittedName>
</protein>
<accession>A0A9D2C0C4</accession>
<evidence type="ECO:0000313" key="2">
    <source>
        <dbReference type="Proteomes" id="UP000823915"/>
    </source>
</evidence>
<sequence length="114" mass="12392">MDMKWEQGDWALGPTGLPETVEGLEELLQNGAMAIAMRQGSLPYDRSLGSRFYLWDREEEHALERAVALANEGLLSLPGVQAVSAQETEDGVVFTLQTPLGEGSVTVWKATKGS</sequence>
<organism evidence="1 2">
    <name type="scientific">Candidatus Acutalibacter pullistercoris</name>
    <dbReference type="NCBI Taxonomy" id="2838418"/>
    <lineage>
        <taxon>Bacteria</taxon>
        <taxon>Bacillati</taxon>
        <taxon>Bacillota</taxon>
        <taxon>Clostridia</taxon>
        <taxon>Eubacteriales</taxon>
        <taxon>Acutalibacteraceae</taxon>
        <taxon>Acutalibacter</taxon>
    </lineage>
</organism>
<comment type="caution">
    <text evidence="1">The sequence shown here is derived from an EMBL/GenBank/DDBJ whole genome shotgun (WGS) entry which is preliminary data.</text>
</comment>
<name>A0A9D2C0C4_9FIRM</name>
<reference evidence="1" key="1">
    <citation type="journal article" date="2021" name="PeerJ">
        <title>Extensive microbial diversity within the chicken gut microbiome revealed by metagenomics and culture.</title>
        <authorList>
            <person name="Gilroy R."/>
            <person name="Ravi A."/>
            <person name="Getino M."/>
            <person name="Pursley I."/>
            <person name="Horton D.L."/>
            <person name="Alikhan N.F."/>
            <person name="Baker D."/>
            <person name="Gharbi K."/>
            <person name="Hall N."/>
            <person name="Watson M."/>
            <person name="Adriaenssens E.M."/>
            <person name="Foster-Nyarko E."/>
            <person name="Jarju S."/>
            <person name="Secka A."/>
            <person name="Antonio M."/>
            <person name="Oren A."/>
            <person name="Chaudhuri R.R."/>
            <person name="La Ragione R."/>
            <person name="Hildebrand F."/>
            <person name="Pallen M.J."/>
        </authorList>
    </citation>
    <scope>NUCLEOTIDE SEQUENCE</scope>
    <source>
        <strain evidence="1">1282</strain>
    </source>
</reference>
<reference evidence="1" key="2">
    <citation type="submission" date="2021-04" db="EMBL/GenBank/DDBJ databases">
        <authorList>
            <person name="Gilroy R."/>
        </authorList>
    </citation>
    <scope>NUCLEOTIDE SEQUENCE</scope>
    <source>
        <strain evidence="1">1282</strain>
    </source>
</reference>
<evidence type="ECO:0000313" key="1">
    <source>
        <dbReference type="EMBL" id="HIY27083.1"/>
    </source>
</evidence>
<gene>
    <name evidence="1" type="ORF">H9838_07945</name>
</gene>
<proteinExistence type="predicted"/>
<dbReference type="Proteomes" id="UP000823915">
    <property type="component" value="Unassembled WGS sequence"/>
</dbReference>